<reference evidence="1 2" key="1">
    <citation type="submission" date="2018-01" db="EMBL/GenBank/DDBJ databases">
        <title>Draft genome sequence of Jiangella sp. GTF31.</title>
        <authorList>
            <person name="Sahin N."/>
            <person name="Ay H."/>
            <person name="Saygin H."/>
        </authorList>
    </citation>
    <scope>NUCLEOTIDE SEQUENCE [LARGE SCALE GENOMIC DNA]</scope>
    <source>
        <strain evidence="1 2">GTF31</strain>
    </source>
</reference>
<comment type="caution">
    <text evidence="1">The sequence shown here is derived from an EMBL/GenBank/DDBJ whole genome shotgun (WGS) entry which is preliminary data.</text>
</comment>
<accession>A0A2W2BWK2</accession>
<organism evidence="1 2">
    <name type="scientific">Jiangella anatolica</name>
    <dbReference type="NCBI Taxonomy" id="2670374"/>
    <lineage>
        <taxon>Bacteria</taxon>
        <taxon>Bacillati</taxon>
        <taxon>Actinomycetota</taxon>
        <taxon>Actinomycetes</taxon>
        <taxon>Jiangellales</taxon>
        <taxon>Jiangellaceae</taxon>
        <taxon>Jiangella</taxon>
    </lineage>
</organism>
<dbReference type="AlphaFoldDB" id="A0A2W2BWK2"/>
<evidence type="ECO:0000313" key="2">
    <source>
        <dbReference type="Proteomes" id="UP000248764"/>
    </source>
</evidence>
<protein>
    <submittedName>
        <fullName evidence="1">Uncharacterized protein</fullName>
    </submittedName>
</protein>
<sequence>MDHGGTSTERDANLLAAAQISSIDSVSRYGDGIGVGAAEDDKALYVYGNKPGARQQSGFGI</sequence>
<keyword evidence="2" id="KW-1185">Reference proteome</keyword>
<dbReference type="Proteomes" id="UP000248764">
    <property type="component" value="Unassembled WGS sequence"/>
</dbReference>
<name>A0A2W2BWK2_9ACTN</name>
<dbReference type="EMBL" id="POTW01000012">
    <property type="protein sequence ID" value="PZF84814.1"/>
    <property type="molecule type" value="Genomic_DNA"/>
</dbReference>
<proteinExistence type="predicted"/>
<evidence type="ECO:0000313" key="1">
    <source>
        <dbReference type="EMBL" id="PZF84814.1"/>
    </source>
</evidence>
<gene>
    <name evidence="1" type="ORF">C1I92_07035</name>
</gene>
<dbReference type="RefSeq" id="WP_111253951.1">
    <property type="nucleotide sequence ID" value="NZ_POTW01000012.1"/>
</dbReference>